<dbReference type="AlphaFoldDB" id="A0A1W1CVI4"/>
<reference evidence="2" key="1">
    <citation type="submission" date="2016-10" db="EMBL/GenBank/DDBJ databases">
        <authorList>
            <person name="de Groot N.N."/>
        </authorList>
    </citation>
    <scope>NUCLEOTIDE SEQUENCE</scope>
</reference>
<sequence>MSEKDEVLRQISEIKNHLIDKETFFPYNYNACHAWSVIAVFMTLVMIPAYEYSITLGTGIMSTLVAIGFIIEGVLTKKVNKSYDIDDCTNRQEFIMKNFLMITLFLIVISTILAMSKLYVLIYLSWLFLISLGYFAVGFVLNIKAFSQMAKFNMLSALVLLMLGAYFGLLVNKDSSFIIFIQAVMIFSLAILPSIIASQQQKEACGV</sequence>
<feature type="transmembrane region" description="Helical" evidence="1">
    <location>
        <begin position="177"/>
        <end position="197"/>
    </location>
</feature>
<gene>
    <name evidence="2" type="ORF">MNB_SM-6-163</name>
</gene>
<name>A0A1W1CVI4_9ZZZZ</name>
<feature type="transmembrane region" description="Helical" evidence="1">
    <location>
        <begin position="31"/>
        <end position="50"/>
    </location>
</feature>
<feature type="transmembrane region" description="Helical" evidence="1">
    <location>
        <begin position="152"/>
        <end position="171"/>
    </location>
</feature>
<organism evidence="2">
    <name type="scientific">hydrothermal vent metagenome</name>
    <dbReference type="NCBI Taxonomy" id="652676"/>
    <lineage>
        <taxon>unclassified sequences</taxon>
        <taxon>metagenomes</taxon>
        <taxon>ecological metagenomes</taxon>
    </lineage>
</organism>
<keyword evidence="1" id="KW-0812">Transmembrane</keyword>
<proteinExistence type="predicted"/>
<evidence type="ECO:0000256" key="1">
    <source>
        <dbReference type="SAM" id="Phobius"/>
    </source>
</evidence>
<dbReference type="EMBL" id="FPHK01000136">
    <property type="protein sequence ID" value="SFV69824.1"/>
    <property type="molecule type" value="Genomic_DNA"/>
</dbReference>
<keyword evidence="1" id="KW-0472">Membrane</keyword>
<feature type="transmembrane region" description="Helical" evidence="1">
    <location>
        <begin position="95"/>
        <end position="114"/>
    </location>
</feature>
<keyword evidence="1" id="KW-1133">Transmembrane helix</keyword>
<accession>A0A1W1CVI4</accession>
<feature type="transmembrane region" description="Helical" evidence="1">
    <location>
        <begin position="120"/>
        <end position="140"/>
    </location>
</feature>
<evidence type="ECO:0000313" key="2">
    <source>
        <dbReference type="EMBL" id="SFV69824.1"/>
    </source>
</evidence>
<feature type="transmembrane region" description="Helical" evidence="1">
    <location>
        <begin position="56"/>
        <end position="75"/>
    </location>
</feature>
<protein>
    <submittedName>
        <fullName evidence="2">Uncharacterized protein</fullName>
    </submittedName>
</protein>